<organism evidence="1 2">
    <name type="scientific">Phytophthora citrophthora</name>
    <dbReference type="NCBI Taxonomy" id="4793"/>
    <lineage>
        <taxon>Eukaryota</taxon>
        <taxon>Sar</taxon>
        <taxon>Stramenopiles</taxon>
        <taxon>Oomycota</taxon>
        <taxon>Peronosporomycetes</taxon>
        <taxon>Peronosporales</taxon>
        <taxon>Peronosporaceae</taxon>
        <taxon>Phytophthora</taxon>
    </lineage>
</organism>
<dbReference type="InterPro" id="IPR002110">
    <property type="entry name" value="Ankyrin_rpt"/>
</dbReference>
<evidence type="ECO:0000313" key="2">
    <source>
        <dbReference type="Proteomes" id="UP001259832"/>
    </source>
</evidence>
<keyword evidence="2" id="KW-1185">Reference proteome</keyword>
<dbReference type="PANTHER" id="PTHR46586">
    <property type="entry name" value="ANKYRIN REPEAT-CONTAINING PROTEIN"/>
    <property type="match status" value="1"/>
</dbReference>
<dbReference type="Proteomes" id="UP001259832">
    <property type="component" value="Unassembled WGS sequence"/>
</dbReference>
<dbReference type="SMART" id="SM00248">
    <property type="entry name" value="ANK"/>
    <property type="match status" value="6"/>
</dbReference>
<comment type="caution">
    <text evidence="1">The sequence shown here is derived from an EMBL/GenBank/DDBJ whole genome shotgun (WGS) entry which is preliminary data.</text>
</comment>
<dbReference type="AlphaFoldDB" id="A0AAD9G216"/>
<dbReference type="SUPFAM" id="SSF48403">
    <property type="entry name" value="Ankyrin repeat"/>
    <property type="match status" value="2"/>
</dbReference>
<accession>A0AAD9G216</accession>
<evidence type="ECO:0000313" key="1">
    <source>
        <dbReference type="EMBL" id="KAK1930027.1"/>
    </source>
</evidence>
<dbReference type="InterPro" id="IPR052050">
    <property type="entry name" value="SecEffector_AnkRepeat"/>
</dbReference>
<protein>
    <submittedName>
        <fullName evidence="1">Ankyrin repeat protein</fullName>
    </submittedName>
</protein>
<dbReference type="Pfam" id="PF13637">
    <property type="entry name" value="Ank_4"/>
    <property type="match status" value="2"/>
</dbReference>
<dbReference type="Gene3D" id="1.25.40.20">
    <property type="entry name" value="Ankyrin repeat-containing domain"/>
    <property type="match status" value="2"/>
</dbReference>
<reference evidence="1" key="1">
    <citation type="submission" date="2023-08" db="EMBL/GenBank/DDBJ databases">
        <title>Reference Genome Resource for the Citrus Pathogen Phytophthora citrophthora.</title>
        <authorList>
            <person name="Moller H."/>
            <person name="Coetzee B."/>
            <person name="Rose L.J."/>
            <person name="Van Niekerk J.M."/>
        </authorList>
    </citation>
    <scope>NUCLEOTIDE SEQUENCE</scope>
    <source>
        <strain evidence="1">STE-U-9442</strain>
    </source>
</reference>
<dbReference type="PANTHER" id="PTHR46586:SF3">
    <property type="entry name" value="ANKYRIN REPEAT-CONTAINING PROTEIN"/>
    <property type="match status" value="1"/>
</dbReference>
<proteinExistence type="predicted"/>
<dbReference type="InterPro" id="IPR036770">
    <property type="entry name" value="Ankyrin_rpt-contain_sf"/>
</dbReference>
<name>A0AAD9G216_9STRA</name>
<gene>
    <name evidence="1" type="ORF">P3T76_014524</name>
</gene>
<dbReference type="EMBL" id="JASMQC010000042">
    <property type="protein sequence ID" value="KAK1930027.1"/>
    <property type="molecule type" value="Genomic_DNA"/>
</dbReference>
<sequence>MTKSSLLRVELVLLHQPNDAALQDISFIISRFLGPPPTLTLAEACSFGSIRFLNWIWDISLDSEISEWSLTRCMQLDEHYRQDQFIRASDEAASSGNVEVLTWLLSHFPDYDVLIDVVEVAVERGHLGILKLLMTHIRDRQSSSKNIHVQRNGVHFSGQSLELAIRFGHLNVARWLIREAAHEMDEKEKIRAIKIALGHGHETLAQKLLPPGKCILDYARLCRHPEIIEWNYDCGYLKRDQSAAIHAFTSLTHSRRFDLMKKIAKQHEPLQDRSNWRCAWRDAIKSACSTGGVCETRWLVEHPMGRRVCEEMRQFGWLFRLLWAACDVGNVPVMQYLYEQGLVDGFGDGLLCAIRGDRMKSVKWILEYFPPTEHMPDYSVLVEAARHGRLEMLQFFQRVDSTVPGLSKSTQRQRGRQPRRMETWAQSFDRDNIRLVAATDGHLRASKCVCTYRSEWCSTDAMDEAAANGQLEVVQWLHSNRTEGCTTNAMDEAAANGYLEVVQWLHANRSEGCTTNAIDYAARNGHLEVVKWLLEVRREGCTFRAIDGAASSGFIGVVKWLHANGEAGCSTDAMDLAASGGHLAIVKWLHANRTEGCTDDAIINALCHGHLRIAHWLRKTFPERSPILQGRLLYGEMQFDKLLFLHAHYPDVFTEEFVRSIRKTLESPRDDHISAWLEHHYKLFFDKLG</sequence>